<dbReference type="GO" id="GO:0005524">
    <property type="term" value="F:ATP binding"/>
    <property type="evidence" value="ECO:0007669"/>
    <property type="project" value="UniProtKB-UniRule"/>
</dbReference>
<name>A0A6J4PAH5_9BACT</name>
<comment type="caution">
    <text evidence="4">Lacks conserved residue(s) required for the propagation of feature annotation.</text>
</comment>
<sequence>MAKNNAEQKNYPNFVIITGLSGSGMSSATNAFEDLGYFCVDNLPLTMLPTFSRLLLPNAEEEVAIERAALVINIRERHFLSQFPNELKRISKKLTAYVLFFEASDEVLQRRFSETRRPHPADVGKGLLAAIRAEKEAMQEVREKADLIIDTSNHTVHTLRRLLVEKFGQTKEGAPLNVQFLSFGHKYGAPGQVDLMFDVRHLPNPYFVKDLKELPGTDSQVVGFLEKENEVGETIKRFTDLLEYLLPLYKREGKSYLTIGIGCTGGRHRSVMIADRLAGAFKKDSYEVSVTHRDVQK</sequence>
<proteinExistence type="inferred from homology"/>
<dbReference type="PANTHER" id="PTHR30448:SF0">
    <property type="entry name" value="RNASE ADAPTER PROTEIN RAPZ"/>
    <property type="match status" value="1"/>
</dbReference>
<protein>
    <submittedName>
        <fullName evidence="7">RNase adapter protein RapZ</fullName>
    </submittedName>
</protein>
<evidence type="ECO:0000256" key="1">
    <source>
        <dbReference type="ARBA" id="ARBA00022741"/>
    </source>
</evidence>
<evidence type="ECO:0000256" key="4">
    <source>
        <dbReference type="HAMAP-Rule" id="MF_00636"/>
    </source>
</evidence>
<dbReference type="Pfam" id="PF22740">
    <property type="entry name" value="PapZ_C"/>
    <property type="match status" value="1"/>
</dbReference>
<dbReference type="SUPFAM" id="SSF52540">
    <property type="entry name" value="P-loop containing nucleoside triphosphate hydrolases"/>
    <property type="match status" value="1"/>
</dbReference>
<keyword evidence="2 4" id="KW-0067">ATP-binding</keyword>
<feature type="domain" description="RapZ C-terminal" evidence="6">
    <location>
        <begin position="177"/>
        <end position="295"/>
    </location>
</feature>
<dbReference type="Pfam" id="PF03668">
    <property type="entry name" value="RapZ-like_N"/>
    <property type="match status" value="1"/>
</dbReference>
<dbReference type="EMBL" id="CADCUR010000193">
    <property type="protein sequence ID" value="CAA9408708.1"/>
    <property type="molecule type" value="Genomic_DNA"/>
</dbReference>
<accession>A0A6J4PAH5</accession>
<dbReference type="NCBIfam" id="NF003828">
    <property type="entry name" value="PRK05416.1"/>
    <property type="match status" value="1"/>
</dbReference>
<evidence type="ECO:0000256" key="3">
    <source>
        <dbReference type="ARBA" id="ARBA00023134"/>
    </source>
</evidence>
<evidence type="ECO:0000259" key="5">
    <source>
        <dbReference type="Pfam" id="PF03668"/>
    </source>
</evidence>
<reference evidence="7" key="1">
    <citation type="submission" date="2020-02" db="EMBL/GenBank/DDBJ databases">
        <authorList>
            <person name="Meier V. D."/>
        </authorList>
    </citation>
    <scope>NUCLEOTIDE SEQUENCE</scope>
    <source>
        <strain evidence="7">AVDCRST_MAG74</strain>
    </source>
</reference>
<dbReference type="InterPro" id="IPR053930">
    <property type="entry name" value="RapZ-like_N"/>
</dbReference>
<keyword evidence="1 4" id="KW-0547">Nucleotide-binding</keyword>
<keyword evidence="3 4" id="KW-0342">GTP-binding</keyword>
<dbReference type="InterPro" id="IPR053931">
    <property type="entry name" value="RapZ_C"/>
</dbReference>
<dbReference type="PANTHER" id="PTHR30448">
    <property type="entry name" value="RNASE ADAPTER PROTEIN RAPZ"/>
    <property type="match status" value="1"/>
</dbReference>
<dbReference type="GO" id="GO:0005525">
    <property type="term" value="F:GTP binding"/>
    <property type="evidence" value="ECO:0007669"/>
    <property type="project" value="UniProtKB-UniRule"/>
</dbReference>
<dbReference type="InterPro" id="IPR027417">
    <property type="entry name" value="P-loop_NTPase"/>
</dbReference>
<evidence type="ECO:0000259" key="6">
    <source>
        <dbReference type="Pfam" id="PF22740"/>
    </source>
</evidence>
<evidence type="ECO:0000313" key="7">
    <source>
        <dbReference type="EMBL" id="CAA9408708.1"/>
    </source>
</evidence>
<dbReference type="HAMAP" id="MF_00636">
    <property type="entry name" value="RapZ_like"/>
    <property type="match status" value="1"/>
</dbReference>
<dbReference type="InterPro" id="IPR005337">
    <property type="entry name" value="RapZ-like"/>
</dbReference>
<dbReference type="PIRSF" id="PIRSF005052">
    <property type="entry name" value="P-loopkin"/>
    <property type="match status" value="1"/>
</dbReference>
<dbReference type="Gene3D" id="3.40.50.300">
    <property type="entry name" value="P-loop containing nucleotide triphosphate hydrolases"/>
    <property type="match status" value="1"/>
</dbReference>
<organism evidence="7">
    <name type="scientific">uncultured Pyrinomonadaceae bacterium</name>
    <dbReference type="NCBI Taxonomy" id="2283094"/>
    <lineage>
        <taxon>Bacteria</taxon>
        <taxon>Pseudomonadati</taxon>
        <taxon>Acidobacteriota</taxon>
        <taxon>Blastocatellia</taxon>
        <taxon>Blastocatellales</taxon>
        <taxon>Pyrinomonadaceae</taxon>
        <taxon>environmental samples</taxon>
    </lineage>
</organism>
<feature type="domain" description="RapZ-like N-terminal" evidence="5">
    <location>
        <begin position="14"/>
        <end position="168"/>
    </location>
</feature>
<evidence type="ECO:0000256" key="2">
    <source>
        <dbReference type="ARBA" id="ARBA00022840"/>
    </source>
</evidence>
<dbReference type="AlphaFoldDB" id="A0A6J4PAH5"/>
<gene>
    <name evidence="7" type="ORF">AVDCRST_MAG74-2141</name>
</gene>